<evidence type="ECO:0000256" key="2">
    <source>
        <dbReference type="ARBA" id="ARBA00022737"/>
    </source>
</evidence>
<dbReference type="RefSeq" id="WP_175327608.1">
    <property type="nucleotide sequence ID" value="NZ_BMOI01000007.1"/>
</dbReference>
<gene>
    <name evidence="4" type="ORF">GCM10009769_19730</name>
    <name evidence="5" type="ORF">JOE58_002224</name>
</gene>
<reference evidence="5 7" key="3">
    <citation type="submission" date="2021-01" db="EMBL/GenBank/DDBJ databases">
        <title>Sequencing the genomes of 1000 actinobacteria strains.</title>
        <authorList>
            <person name="Klenk H.-P."/>
        </authorList>
    </citation>
    <scope>NUCLEOTIDE SEQUENCE [LARGE SCALE GENOMIC DNA]</scope>
    <source>
        <strain evidence="5 7">DSM 20542</strain>
    </source>
</reference>
<keyword evidence="2" id="KW-0677">Repeat</keyword>
<dbReference type="InterPro" id="IPR001451">
    <property type="entry name" value="Hexapep"/>
</dbReference>
<sequence>MTHSPSSPTARLREDLTYGTEHVLFSTLLGSALIPRVVRRALLNLAGAHVGSGPGVGFALTGSARNLTIGTGVFCNKHVSIEAVAPVTIGDDTAIGMQVLVVTSHHGIDAAGDWDRTASGRAVAIGERVWIGARTMVLPGAVVEDDVVVAAGAVVAGRLRSGGLYAGVPARRIRDLRPTESGGVTDVAATAAVAVGSGAGVPGPDGAPLDAAAQNGSVGNPGSVGS</sequence>
<evidence type="ECO:0000313" key="5">
    <source>
        <dbReference type="EMBL" id="MBM7802973.1"/>
    </source>
</evidence>
<evidence type="ECO:0000256" key="3">
    <source>
        <dbReference type="SAM" id="MobiDB-lite"/>
    </source>
</evidence>
<feature type="compositionally biased region" description="Low complexity" evidence="3">
    <location>
        <begin position="204"/>
        <end position="226"/>
    </location>
</feature>
<proteinExistence type="predicted"/>
<protein>
    <submittedName>
        <fullName evidence="5">Maltose O-acetyltransferase</fullName>
        <ecNumber evidence="5">2.3.1.79</ecNumber>
    </submittedName>
</protein>
<dbReference type="SUPFAM" id="SSF51161">
    <property type="entry name" value="Trimeric LpxA-like enzymes"/>
    <property type="match status" value="1"/>
</dbReference>
<dbReference type="Proteomes" id="UP000746584">
    <property type="component" value="Unassembled WGS sequence"/>
</dbReference>
<dbReference type="InterPro" id="IPR018357">
    <property type="entry name" value="Hexapep_transf_CS"/>
</dbReference>
<dbReference type="Proteomes" id="UP000648535">
    <property type="component" value="Unassembled WGS sequence"/>
</dbReference>
<comment type="caution">
    <text evidence="4">The sequence shown here is derived from an EMBL/GenBank/DDBJ whole genome shotgun (WGS) entry which is preliminary data.</text>
</comment>
<dbReference type="EMBL" id="JAFBCG010000001">
    <property type="protein sequence ID" value="MBM7802973.1"/>
    <property type="molecule type" value="Genomic_DNA"/>
</dbReference>
<dbReference type="AlphaFoldDB" id="A0A8H9GC77"/>
<dbReference type="Pfam" id="PF00132">
    <property type="entry name" value="Hexapep"/>
    <property type="match status" value="1"/>
</dbReference>
<accession>A0A8H9GC77</accession>
<organism evidence="4 6">
    <name type="scientific">Curtobacterium luteum</name>
    <dbReference type="NCBI Taxonomy" id="33881"/>
    <lineage>
        <taxon>Bacteria</taxon>
        <taxon>Bacillati</taxon>
        <taxon>Actinomycetota</taxon>
        <taxon>Actinomycetes</taxon>
        <taxon>Micrococcales</taxon>
        <taxon>Microbacteriaceae</taxon>
        <taxon>Curtobacterium</taxon>
    </lineage>
</organism>
<keyword evidence="1 5" id="KW-0808">Transferase</keyword>
<reference evidence="4" key="2">
    <citation type="submission" date="2020-09" db="EMBL/GenBank/DDBJ databases">
        <authorList>
            <person name="Sun Q."/>
            <person name="Ohkuma M."/>
        </authorList>
    </citation>
    <scope>NUCLEOTIDE SEQUENCE</scope>
    <source>
        <strain evidence="4">JCM 1480</strain>
    </source>
</reference>
<reference evidence="4" key="1">
    <citation type="journal article" date="2014" name="Int. J. Syst. Evol. Microbiol.">
        <title>Complete genome sequence of Corynebacterium casei LMG S-19264T (=DSM 44701T), isolated from a smear-ripened cheese.</title>
        <authorList>
            <consortium name="US DOE Joint Genome Institute (JGI-PGF)"/>
            <person name="Walter F."/>
            <person name="Albersmeier A."/>
            <person name="Kalinowski J."/>
            <person name="Ruckert C."/>
        </authorList>
    </citation>
    <scope>NUCLEOTIDE SEQUENCE</scope>
    <source>
        <strain evidence="4">JCM 1480</strain>
    </source>
</reference>
<name>A0A8H9GC77_9MICO</name>
<evidence type="ECO:0000256" key="1">
    <source>
        <dbReference type="ARBA" id="ARBA00022679"/>
    </source>
</evidence>
<feature type="region of interest" description="Disordered" evidence="3">
    <location>
        <begin position="203"/>
        <end position="226"/>
    </location>
</feature>
<dbReference type="EMBL" id="BMOI01000007">
    <property type="protein sequence ID" value="GGL01621.1"/>
    <property type="molecule type" value="Genomic_DNA"/>
</dbReference>
<dbReference type="GO" id="GO:0008925">
    <property type="term" value="F:maltose O-acetyltransferase activity"/>
    <property type="evidence" value="ECO:0007669"/>
    <property type="project" value="UniProtKB-EC"/>
</dbReference>
<dbReference type="InterPro" id="IPR051159">
    <property type="entry name" value="Hexapeptide_acetyltransf"/>
</dbReference>
<keyword evidence="5" id="KW-0012">Acyltransferase</keyword>
<dbReference type="EC" id="2.3.1.79" evidence="5"/>
<dbReference type="PANTHER" id="PTHR23416">
    <property type="entry name" value="SIALIC ACID SYNTHASE-RELATED"/>
    <property type="match status" value="1"/>
</dbReference>
<evidence type="ECO:0000313" key="7">
    <source>
        <dbReference type="Proteomes" id="UP000746584"/>
    </source>
</evidence>
<keyword evidence="7" id="KW-1185">Reference proteome</keyword>
<dbReference type="PROSITE" id="PS00101">
    <property type="entry name" value="HEXAPEP_TRANSFERASES"/>
    <property type="match status" value="1"/>
</dbReference>
<evidence type="ECO:0000313" key="6">
    <source>
        <dbReference type="Proteomes" id="UP000648535"/>
    </source>
</evidence>
<evidence type="ECO:0000313" key="4">
    <source>
        <dbReference type="EMBL" id="GGL01621.1"/>
    </source>
</evidence>
<dbReference type="InterPro" id="IPR011004">
    <property type="entry name" value="Trimer_LpxA-like_sf"/>
</dbReference>
<dbReference type="Gene3D" id="2.160.10.10">
    <property type="entry name" value="Hexapeptide repeat proteins"/>
    <property type="match status" value="1"/>
</dbReference>